<name>K2S524_MACPH</name>
<dbReference type="AlphaFoldDB" id="K2S524"/>
<reference evidence="2 3" key="1">
    <citation type="journal article" date="2012" name="BMC Genomics">
        <title>Tools to kill: Genome of one of the most destructive plant pathogenic fungi Macrophomina phaseolina.</title>
        <authorList>
            <person name="Islam M.S."/>
            <person name="Haque M.S."/>
            <person name="Islam M.M."/>
            <person name="Emdad E.M."/>
            <person name="Halim A."/>
            <person name="Hossen Q.M.M."/>
            <person name="Hossain M.Z."/>
            <person name="Ahmed B."/>
            <person name="Rahim S."/>
            <person name="Rahman M.S."/>
            <person name="Alam M.M."/>
            <person name="Hou S."/>
            <person name="Wan X."/>
            <person name="Saito J.A."/>
            <person name="Alam M."/>
        </authorList>
    </citation>
    <scope>NUCLEOTIDE SEQUENCE [LARGE SCALE GENOMIC DNA]</scope>
    <source>
        <strain evidence="2 3">MS6</strain>
    </source>
</reference>
<sequence length="164" mass="18735">MSQRFTTVGLKEEREEMHGSIDDNIAIRAVKDTIISSSSRSWQSTRTPFNRKCSREVSPYAERRQSHHRRGIRAASSKRRGVSFPQPRTGLTHRAFQQPLAALSFGPSRPPPPSIRDVRREQSVEGFADLKMSLELWNFGEIKSLTPCNTKHVKRSALFKLFGR</sequence>
<feature type="region of interest" description="Disordered" evidence="1">
    <location>
        <begin position="54"/>
        <end position="90"/>
    </location>
</feature>
<comment type="caution">
    <text evidence="2">The sequence shown here is derived from an EMBL/GenBank/DDBJ whole genome shotgun (WGS) entry which is preliminary data.</text>
</comment>
<evidence type="ECO:0000313" key="2">
    <source>
        <dbReference type="EMBL" id="EKG17624.1"/>
    </source>
</evidence>
<feature type="compositionally biased region" description="Basic residues" evidence="1">
    <location>
        <begin position="65"/>
        <end position="81"/>
    </location>
</feature>
<organism evidence="2 3">
    <name type="scientific">Macrophomina phaseolina (strain MS6)</name>
    <name type="common">Charcoal rot fungus</name>
    <dbReference type="NCBI Taxonomy" id="1126212"/>
    <lineage>
        <taxon>Eukaryota</taxon>
        <taxon>Fungi</taxon>
        <taxon>Dikarya</taxon>
        <taxon>Ascomycota</taxon>
        <taxon>Pezizomycotina</taxon>
        <taxon>Dothideomycetes</taxon>
        <taxon>Dothideomycetes incertae sedis</taxon>
        <taxon>Botryosphaeriales</taxon>
        <taxon>Botryosphaeriaceae</taxon>
        <taxon>Macrophomina</taxon>
    </lineage>
</organism>
<accession>K2S524</accession>
<dbReference type="VEuPathDB" id="FungiDB:MPH_05072"/>
<evidence type="ECO:0000256" key="1">
    <source>
        <dbReference type="SAM" id="MobiDB-lite"/>
    </source>
</evidence>
<dbReference type="Proteomes" id="UP000007129">
    <property type="component" value="Unassembled WGS sequence"/>
</dbReference>
<protein>
    <submittedName>
        <fullName evidence="2">Uncharacterized protein</fullName>
    </submittedName>
</protein>
<evidence type="ECO:0000313" key="3">
    <source>
        <dbReference type="Proteomes" id="UP000007129"/>
    </source>
</evidence>
<proteinExistence type="predicted"/>
<dbReference type="InParanoid" id="K2S524"/>
<dbReference type="HOGENOM" id="CLU_1619350_0_0_1"/>
<gene>
    <name evidence="2" type="ORF">MPH_05072</name>
</gene>
<dbReference type="EMBL" id="AHHD01000229">
    <property type="protein sequence ID" value="EKG17624.1"/>
    <property type="molecule type" value="Genomic_DNA"/>
</dbReference>